<dbReference type="CDD" id="cd06558">
    <property type="entry name" value="crotonase-like"/>
    <property type="match status" value="1"/>
</dbReference>
<evidence type="ECO:0000256" key="1">
    <source>
        <dbReference type="ARBA" id="ARBA00005254"/>
    </source>
</evidence>
<dbReference type="UniPathway" id="UPA00659"/>
<dbReference type="NCBIfam" id="NF006013">
    <property type="entry name" value="PRK08150.1"/>
    <property type="match status" value="1"/>
</dbReference>
<dbReference type="Proteomes" id="UP000253061">
    <property type="component" value="Unassembled WGS sequence"/>
</dbReference>
<protein>
    <submittedName>
        <fullName evidence="2">Enoyl-CoA hydratase</fullName>
        <ecNumber evidence="2">4.2.1.17</ecNumber>
    </submittedName>
</protein>
<dbReference type="RefSeq" id="WP_062955850.1">
    <property type="nucleotide sequence ID" value="NZ_JPWB01000004.1"/>
</dbReference>
<proteinExistence type="inferred from homology"/>
<dbReference type="EMBL" id="JPWB01000004">
    <property type="protein sequence ID" value="RCK22274.1"/>
    <property type="molecule type" value="Genomic_DNA"/>
</dbReference>
<dbReference type="SUPFAM" id="SSF52096">
    <property type="entry name" value="ClpP/crotonase"/>
    <property type="match status" value="1"/>
</dbReference>
<dbReference type="Pfam" id="PF00378">
    <property type="entry name" value="ECH_1"/>
    <property type="match status" value="1"/>
</dbReference>
<dbReference type="EC" id="4.2.1.17" evidence="2"/>
<dbReference type="PANTHER" id="PTHR42964">
    <property type="entry name" value="ENOYL-COA HYDRATASE"/>
    <property type="match status" value="1"/>
</dbReference>
<accession>A0A367VAM3</accession>
<comment type="similarity">
    <text evidence="1">Belongs to the enoyl-CoA hydratase/isomerase family.</text>
</comment>
<dbReference type="InterPro" id="IPR014748">
    <property type="entry name" value="Enoyl-CoA_hydra_C"/>
</dbReference>
<dbReference type="Gene3D" id="3.90.226.10">
    <property type="entry name" value="2-enoyl-CoA Hydratase, Chain A, domain 1"/>
    <property type="match status" value="1"/>
</dbReference>
<dbReference type="InterPro" id="IPR001753">
    <property type="entry name" value="Enoyl-CoA_hydra/iso"/>
</dbReference>
<organism evidence="2 3">
    <name type="scientific">Thalassospira profundimaris</name>
    <dbReference type="NCBI Taxonomy" id="502049"/>
    <lineage>
        <taxon>Bacteria</taxon>
        <taxon>Pseudomonadati</taxon>
        <taxon>Pseudomonadota</taxon>
        <taxon>Alphaproteobacteria</taxon>
        <taxon>Rhodospirillales</taxon>
        <taxon>Thalassospiraceae</taxon>
        <taxon>Thalassospira</taxon>
    </lineage>
</organism>
<dbReference type="InterPro" id="IPR029045">
    <property type="entry name" value="ClpP/crotonase-like_dom_sf"/>
</dbReference>
<sequence length="259" mass="28019">MTNGANDVLDVAIDGSIARLTITRPDKRNAVSDTLMEALDAFFSNPPKDVRVIILAGEGGHFSAGLDLAEHVARNAAETMRHSRNWHRIMDMIQFGGLPVISLLKGAVIGGGLELASATHIRIADKTTFYQLPEGRRGIFVGGGASVRIGRILGADRMIEMMLTGRKYDAENGLRLGLSHYVCDTEDDAKSKAEELAATVAENAQLSNYVMIQALARIEDMAKADGLFTESLCAALTQTSEDAQEGLRAFLEKRAPNFK</sequence>
<dbReference type="GO" id="GO:0004300">
    <property type="term" value="F:enoyl-CoA hydratase activity"/>
    <property type="evidence" value="ECO:0007669"/>
    <property type="project" value="UniProtKB-EC"/>
</dbReference>
<dbReference type="GO" id="GO:0006635">
    <property type="term" value="P:fatty acid beta-oxidation"/>
    <property type="evidence" value="ECO:0007669"/>
    <property type="project" value="UniProtKB-UniPathway"/>
</dbReference>
<evidence type="ECO:0000313" key="2">
    <source>
        <dbReference type="EMBL" id="RCK22274.1"/>
    </source>
</evidence>
<name>A0A367VAM3_9PROT</name>
<dbReference type="InterPro" id="IPR051683">
    <property type="entry name" value="Enoyl-CoA_Hydratase/Isomerase"/>
</dbReference>
<gene>
    <name evidence="2" type="ORF">TH6_11450</name>
</gene>
<dbReference type="Gene3D" id="1.10.12.10">
    <property type="entry name" value="Lyase 2-enoyl-coa Hydratase, Chain A, domain 2"/>
    <property type="match status" value="1"/>
</dbReference>
<reference evidence="2 3" key="1">
    <citation type="submission" date="2014-07" db="EMBL/GenBank/DDBJ databases">
        <title>Draft genome sequence of Thalassospira profundimaris R8-17.</title>
        <authorList>
            <person name="Lai Q."/>
            <person name="Shao Z."/>
        </authorList>
    </citation>
    <scope>NUCLEOTIDE SEQUENCE [LARGE SCALE GENOMIC DNA]</scope>
    <source>
        <strain evidence="2 3">R8-17</strain>
    </source>
</reference>
<dbReference type="AlphaFoldDB" id="A0A367VAM3"/>
<dbReference type="PANTHER" id="PTHR42964:SF1">
    <property type="entry name" value="POLYKETIDE BIOSYNTHESIS ENOYL-COA HYDRATASE PKSH-RELATED"/>
    <property type="match status" value="1"/>
</dbReference>
<comment type="caution">
    <text evidence="2">The sequence shown here is derived from an EMBL/GenBank/DDBJ whole genome shotgun (WGS) entry which is preliminary data.</text>
</comment>
<evidence type="ECO:0000313" key="3">
    <source>
        <dbReference type="Proteomes" id="UP000253061"/>
    </source>
</evidence>
<keyword evidence="2" id="KW-0456">Lyase</keyword>
<dbReference type="GO" id="GO:0008300">
    <property type="term" value="P:isoprenoid catabolic process"/>
    <property type="evidence" value="ECO:0007669"/>
    <property type="project" value="TreeGrafter"/>
</dbReference>